<sequence length="216" mass="24747">MKILENFVVMMYDRSSTADGVDNARLDMFARKQRPYEAIPPTQAALLQHVRRATYQSEKLRKQEEHLYIVAKERPVYKAMNDSCKITAKELHAFLGPNPPCSCDIVMHYSFDYAQQSGLMYFLVPRKCGIFGVCCEGIPQQVNYLIDEAHCGSKGSNTVISYLHHFFSTHGLGEKHIQLHCDNCAGQNKNRFVPGLALYGWPPRVHHMQLSHRRPH</sequence>
<dbReference type="EMBL" id="JAINUF010000007">
    <property type="protein sequence ID" value="KAJ8353186.1"/>
    <property type="molecule type" value="Genomic_DNA"/>
</dbReference>
<evidence type="ECO:0000313" key="2">
    <source>
        <dbReference type="Proteomes" id="UP001152622"/>
    </source>
</evidence>
<evidence type="ECO:0000313" key="1">
    <source>
        <dbReference type="EMBL" id="KAJ8353186.1"/>
    </source>
</evidence>
<gene>
    <name evidence="1" type="ORF">SKAU_G00207530</name>
</gene>
<reference evidence="1" key="1">
    <citation type="journal article" date="2023" name="Science">
        <title>Genome structures resolve the early diversification of teleost fishes.</title>
        <authorList>
            <person name="Parey E."/>
            <person name="Louis A."/>
            <person name="Montfort J."/>
            <person name="Bouchez O."/>
            <person name="Roques C."/>
            <person name="Iampietro C."/>
            <person name="Lluch J."/>
            <person name="Castinel A."/>
            <person name="Donnadieu C."/>
            <person name="Desvignes T."/>
            <person name="Floi Bucao C."/>
            <person name="Jouanno E."/>
            <person name="Wen M."/>
            <person name="Mejri S."/>
            <person name="Dirks R."/>
            <person name="Jansen H."/>
            <person name="Henkel C."/>
            <person name="Chen W.J."/>
            <person name="Zahm M."/>
            <person name="Cabau C."/>
            <person name="Klopp C."/>
            <person name="Thompson A.W."/>
            <person name="Robinson-Rechavi M."/>
            <person name="Braasch I."/>
            <person name="Lecointre G."/>
            <person name="Bobe J."/>
            <person name="Postlethwait J.H."/>
            <person name="Berthelot C."/>
            <person name="Roest Crollius H."/>
            <person name="Guiguen Y."/>
        </authorList>
    </citation>
    <scope>NUCLEOTIDE SEQUENCE</scope>
    <source>
        <strain evidence="1">WJC10195</strain>
    </source>
</reference>
<keyword evidence="2" id="KW-1185">Reference proteome</keyword>
<name>A0A9Q1F866_SYNKA</name>
<dbReference type="PANTHER" id="PTHR34415:SF1">
    <property type="entry name" value="INTEGRASE CATALYTIC DOMAIN-CONTAINING PROTEIN"/>
    <property type="match status" value="1"/>
</dbReference>
<proteinExistence type="predicted"/>
<comment type="caution">
    <text evidence="1">The sequence shown here is derived from an EMBL/GenBank/DDBJ whole genome shotgun (WGS) entry which is preliminary data.</text>
</comment>
<organism evidence="1 2">
    <name type="scientific">Synaphobranchus kaupii</name>
    <name type="common">Kaup's arrowtooth eel</name>
    <dbReference type="NCBI Taxonomy" id="118154"/>
    <lineage>
        <taxon>Eukaryota</taxon>
        <taxon>Metazoa</taxon>
        <taxon>Chordata</taxon>
        <taxon>Craniata</taxon>
        <taxon>Vertebrata</taxon>
        <taxon>Euteleostomi</taxon>
        <taxon>Actinopterygii</taxon>
        <taxon>Neopterygii</taxon>
        <taxon>Teleostei</taxon>
        <taxon>Anguilliformes</taxon>
        <taxon>Synaphobranchidae</taxon>
        <taxon>Synaphobranchus</taxon>
    </lineage>
</organism>
<protein>
    <submittedName>
        <fullName evidence="1">Uncharacterized protein</fullName>
    </submittedName>
</protein>
<dbReference type="AlphaFoldDB" id="A0A9Q1F866"/>
<dbReference type="Proteomes" id="UP001152622">
    <property type="component" value="Chromosome 7"/>
</dbReference>
<accession>A0A9Q1F866</accession>
<dbReference type="PANTHER" id="PTHR34415">
    <property type="entry name" value="INTEGRASE CATALYTIC DOMAIN-CONTAINING PROTEIN"/>
    <property type="match status" value="1"/>
</dbReference>
<dbReference type="OrthoDB" id="8797785at2759"/>